<feature type="transmembrane region" description="Helical" evidence="9">
    <location>
        <begin position="110"/>
        <end position="132"/>
    </location>
</feature>
<dbReference type="AlphaFoldDB" id="A0AA50W7F9"/>
<evidence type="ECO:0000256" key="7">
    <source>
        <dbReference type="RuleBase" id="RU000471"/>
    </source>
</evidence>
<dbReference type="GO" id="GO:0009060">
    <property type="term" value="P:aerobic respiration"/>
    <property type="evidence" value="ECO:0007669"/>
    <property type="project" value="TreeGrafter"/>
</dbReference>
<comment type="subcellular location">
    <subcellularLocation>
        <location evidence="1">Membrane</location>
        <topology evidence="1">Multi-pass membrane protein</topology>
    </subcellularLocation>
    <subcellularLocation>
        <location evidence="7">Mitochondrion inner membrane</location>
        <topology evidence="7">Multi-pass membrane protein</topology>
    </subcellularLocation>
</comment>
<dbReference type="PANTHER" id="PTHR11432:SF3">
    <property type="entry name" value="NADH-UBIQUINONE OXIDOREDUCTASE CHAIN 1"/>
    <property type="match status" value="1"/>
</dbReference>
<dbReference type="PANTHER" id="PTHR11432">
    <property type="entry name" value="NADH DEHYDROGENASE SUBUNIT 1"/>
    <property type="match status" value="1"/>
</dbReference>
<reference evidence="10" key="2">
    <citation type="submission" date="2023-07" db="EMBL/GenBank/DDBJ databases">
        <authorList>
            <person name="Atopkin D.M."/>
            <person name="Semenchenko A.A."/>
            <person name="Solodovnik D.A."/>
            <person name="Ivashko Y.I."/>
        </authorList>
    </citation>
    <scope>NUCLEOTIDE SEQUENCE</scope>
    <source>
        <strain evidence="10">AzTc87</strain>
    </source>
</reference>
<evidence type="ECO:0000256" key="8">
    <source>
        <dbReference type="RuleBase" id="RU000473"/>
    </source>
</evidence>
<feature type="transmembrane region" description="Helical" evidence="9">
    <location>
        <begin position="221"/>
        <end position="240"/>
    </location>
</feature>
<comment type="similarity">
    <text evidence="2 7">Belongs to the complex I subunit 1 family.</text>
</comment>
<evidence type="ECO:0000313" key="10">
    <source>
        <dbReference type="EMBL" id="WMH04213.1"/>
    </source>
</evidence>
<protein>
    <recommendedName>
        <fullName evidence="3 8">NADH-ubiquinone oxidoreductase chain 1</fullName>
        <ecNumber evidence="8">7.1.1.2</ecNumber>
    </recommendedName>
</protein>
<sequence>MLFGLGCLYMVVSSFVSFALIMTLVAFFILAERKVLGYIQIRKGPNKVGVAGLLQSFADLLKLIVKYKIPMFLVRSWLAWGGVLLLVFISGVYCAYFSMCYAGIFSGNSLLWLLVVGSLTGYSLLGIGWGSYNKYGLLSGTRSCFGSVSFEASFMCVVVLCGLAIGVYDVGWLVKEPWCLFLVLPACYMVWLVGILCECNRTPFDYAEAESELVSGLNTEYCGVPFTCLFACEYLIIFIFSWVTSVFFFGGLLVIPLTMFHLFFFIWARGTLPRVRYDFFVNFFWKWVLLVLLFSFFLVA</sequence>
<organism evidence="10">
    <name type="scientific">Azygia robusta</name>
    <dbReference type="NCBI Taxonomy" id="3062496"/>
    <lineage>
        <taxon>Eukaryota</taxon>
        <taxon>Metazoa</taxon>
        <taxon>Spiralia</taxon>
        <taxon>Lophotrochozoa</taxon>
        <taxon>Platyhelminthes</taxon>
        <taxon>Trematoda</taxon>
        <taxon>Digenea</taxon>
        <taxon>Azygiida</taxon>
        <taxon>Hemiuroidea</taxon>
        <taxon>Azygiidae</taxon>
        <taxon>Azygia</taxon>
    </lineage>
</organism>
<keyword evidence="4 7" id="KW-0812">Transmembrane</keyword>
<keyword evidence="8" id="KW-0830">Ubiquinone</keyword>
<dbReference type="Pfam" id="PF00146">
    <property type="entry name" value="NADHdh"/>
    <property type="match status" value="1"/>
</dbReference>
<dbReference type="GO" id="GO:0005743">
    <property type="term" value="C:mitochondrial inner membrane"/>
    <property type="evidence" value="ECO:0007669"/>
    <property type="project" value="UniProtKB-SubCell"/>
</dbReference>
<evidence type="ECO:0000256" key="5">
    <source>
        <dbReference type="ARBA" id="ARBA00022989"/>
    </source>
</evidence>
<accession>A0AA50W7F9</accession>
<dbReference type="EMBL" id="OR350240">
    <property type="protein sequence ID" value="WMH04213.1"/>
    <property type="molecule type" value="Genomic_DNA"/>
</dbReference>
<feature type="transmembrane region" description="Helical" evidence="9">
    <location>
        <begin position="180"/>
        <end position="200"/>
    </location>
</feature>
<gene>
    <name evidence="10" type="primary">ND1</name>
</gene>
<dbReference type="InterPro" id="IPR001694">
    <property type="entry name" value="NADH_UbQ_OxRdtase_su1/FPO"/>
</dbReference>
<evidence type="ECO:0000256" key="9">
    <source>
        <dbReference type="SAM" id="Phobius"/>
    </source>
</evidence>
<keyword evidence="5 9" id="KW-1133">Transmembrane helix</keyword>
<evidence type="ECO:0000256" key="6">
    <source>
        <dbReference type="ARBA" id="ARBA00023136"/>
    </source>
</evidence>
<evidence type="ECO:0000256" key="4">
    <source>
        <dbReference type="ARBA" id="ARBA00022692"/>
    </source>
</evidence>
<dbReference type="PROSITE" id="PS00668">
    <property type="entry name" value="COMPLEX1_ND1_2"/>
    <property type="match status" value="1"/>
</dbReference>
<evidence type="ECO:0000256" key="1">
    <source>
        <dbReference type="ARBA" id="ARBA00004141"/>
    </source>
</evidence>
<geneLocation type="mitochondrion" evidence="10"/>
<dbReference type="GO" id="GO:0008137">
    <property type="term" value="F:NADH dehydrogenase (ubiquinone) activity"/>
    <property type="evidence" value="ECO:0007669"/>
    <property type="project" value="UniProtKB-EC"/>
</dbReference>
<comment type="catalytic activity">
    <reaction evidence="8">
        <text>a ubiquinone + NADH + 5 H(+)(in) = a ubiquinol + NAD(+) + 4 H(+)(out)</text>
        <dbReference type="Rhea" id="RHEA:29091"/>
        <dbReference type="Rhea" id="RHEA-COMP:9565"/>
        <dbReference type="Rhea" id="RHEA-COMP:9566"/>
        <dbReference type="ChEBI" id="CHEBI:15378"/>
        <dbReference type="ChEBI" id="CHEBI:16389"/>
        <dbReference type="ChEBI" id="CHEBI:17976"/>
        <dbReference type="ChEBI" id="CHEBI:57540"/>
        <dbReference type="ChEBI" id="CHEBI:57945"/>
        <dbReference type="EC" id="7.1.1.2"/>
    </reaction>
</comment>
<keyword evidence="8 10" id="KW-0496">Mitochondrion</keyword>
<feature type="transmembrane region" description="Helical" evidence="9">
    <location>
        <begin position="246"/>
        <end position="267"/>
    </location>
</feature>
<feature type="transmembrane region" description="Helical" evidence="9">
    <location>
        <begin position="144"/>
        <end position="168"/>
    </location>
</feature>
<feature type="transmembrane region" description="Helical" evidence="9">
    <location>
        <begin position="7"/>
        <end position="28"/>
    </location>
</feature>
<dbReference type="GO" id="GO:0003954">
    <property type="term" value="F:NADH dehydrogenase activity"/>
    <property type="evidence" value="ECO:0007669"/>
    <property type="project" value="TreeGrafter"/>
</dbReference>
<keyword evidence="6 9" id="KW-0472">Membrane</keyword>
<reference evidence="10" key="1">
    <citation type="journal article" date="2023" name="J. Helminthol.">
        <title>A report on the complete mitochondrial genome of the trematode Azygia robusta Odhner, 1911, its new definitive host from the Russian Far East, and unexpected phylogeny of Azygiidae within Digenea, as inferred from mitogenome sequences.</title>
        <authorList>
            <person name="Atopkin D.M."/>
            <person name="Semenchenko A.A."/>
            <person name="Solodovnik D.A."/>
            <person name="Ivashko Y.I."/>
        </authorList>
    </citation>
    <scope>NUCLEOTIDE SEQUENCE</scope>
    <source>
        <strain evidence="10">AzTc87</strain>
    </source>
</reference>
<feature type="transmembrane region" description="Helical" evidence="9">
    <location>
        <begin position="279"/>
        <end position="299"/>
    </location>
</feature>
<name>A0AA50W7F9_9TREM</name>
<keyword evidence="7" id="KW-0520">NAD</keyword>
<dbReference type="EC" id="7.1.1.2" evidence="8"/>
<feature type="transmembrane region" description="Helical" evidence="9">
    <location>
        <begin position="77"/>
        <end position="104"/>
    </location>
</feature>
<evidence type="ECO:0000256" key="3">
    <source>
        <dbReference type="ARBA" id="ARBA00021009"/>
    </source>
</evidence>
<dbReference type="InterPro" id="IPR018086">
    <property type="entry name" value="NADH_UbQ_OxRdtase_su1_CS"/>
</dbReference>
<evidence type="ECO:0000256" key="2">
    <source>
        <dbReference type="ARBA" id="ARBA00010535"/>
    </source>
</evidence>
<proteinExistence type="inferred from homology"/>